<protein>
    <submittedName>
        <fullName evidence="1">Uncharacterized protein</fullName>
    </submittedName>
</protein>
<sequence length="154" mass="17755">MPYVPFGHYCEDKAPEALTFNKEGEMWFADEDQLVELPNVSSREDENEDKTFEWKFDEPIIILDNAAVLPRHPDYPKWMASGHLAVISFDPASLLSKKVEDLKEFGELHHYPHALLGDGQPTTLYATLDAEKSSTLKPLPEYQLQEDQRENFRC</sequence>
<accession>A0A455UE30</accession>
<evidence type="ECO:0000313" key="2">
    <source>
        <dbReference type="Proteomes" id="UP000320231"/>
    </source>
</evidence>
<dbReference type="Proteomes" id="UP000320231">
    <property type="component" value="Chromosome"/>
</dbReference>
<proteinExistence type="predicted"/>
<evidence type="ECO:0000313" key="1">
    <source>
        <dbReference type="EMBL" id="BBI64345.1"/>
    </source>
</evidence>
<reference evidence="1 2" key="1">
    <citation type="journal article" date="2019" name="Microbiol. Resour. Announc.">
        <title>Complete Genome Sequence of Halomonas sulfidaeris Strain Esulfide1 Isolated from a Metal Sulfide Rock at a Depth of 2,200 Meters, Obtained Using Nanopore Sequencing.</title>
        <authorList>
            <person name="Saito M."/>
            <person name="Nishigata A."/>
            <person name="Galipon J."/>
            <person name="Arakawa K."/>
        </authorList>
    </citation>
    <scope>NUCLEOTIDE SEQUENCE [LARGE SCALE GENOMIC DNA]</scope>
    <source>
        <strain evidence="1 2">ATCC BAA-803</strain>
    </source>
</reference>
<dbReference type="AlphaFoldDB" id="A0A455UE30"/>
<dbReference type="KEGG" id="hsr:HSBAA_56510"/>
<organism evidence="1 2">
    <name type="scientific">Vreelandella sulfidaeris</name>
    <dbReference type="NCBI Taxonomy" id="115553"/>
    <lineage>
        <taxon>Bacteria</taxon>
        <taxon>Pseudomonadati</taxon>
        <taxon>Pseudomonadota</taxon>
        <taxon>Gammaproteobacteria</taxon>
        <taxon>Oceanospirillales</taxon>
        <taxon>Halomonadaceae</taxon>
        <taxon>Vreelandella</taxon>
    </lineage>
</organism>
<name>A0A455UE30_9GAMM</name>
<dbReference type="EMBL" id="AP019514">
    <property type="protein sequence ID" value="BBI64345.1"/>
    <property type="molecule type" value="Genomic_DNA"/>
</dbReference>
<gene>
    <name evidence="1" type="ORF">HSBAA_56510</name>
</gene>